<dbReference type="AlphaFoldDB" id="A0A3S1AMB2"/>
<comment type="caution">
    <text evidence="2">The sequence shown here is derived from an EMBL/GenBank/DDBJ whole genome shotgun (WGS) entry which is preliminary data.</text>
</comment>
<dbReference type="GO" id="GO:0016740">
    <property type="term" value="F:transferase activity"/>
    <property type="evidence" value="ECO:0007669"/>
    <property type="project" value="UniProtKB-KW"/>
</dbReference>
<dbReference type="Pfam" id="PF10111">
    <property type="entry name" value="Glyco_tranf_2_2"/>
    <property type="match status" value="1"/>
</dbReference>
<gene>
    <name evidence="2" type="ORF">DSM106972_044730</name>
</gene>
<dbReference type="CDD" id="cd00761">
    <property type="entry name" value="Glyco_tranf_GTA_type"/>
    <property type="match status" value="1"/>
</dbReference>
<dbReference type="RefSeq" id="WP_127082872.1">
    <property type="nucleotide sequence ID" value="NZ_RSCL01000011.1"/>
</dbReference>
<reference evidence="2" key="2">
    <citation type="journal article" date="2019" name="Genome Biol. Evol.">
        <title>Day and night: Metabolic profiles and evolutionary relationships of six axenic non-marine cyanobacteria.</title>
        <authorList>
            <person name="Will S.E."/>
            <person name="Henke P."/>
            <person name="Boedeker C."/>
            <person name="Huang S."/>
            <person name="Brinkmann H."/>
            <person name="Rohde M."/>
            <person name="Jarek M."/>
            <person name="Friedl T."/>
            <person name="Seufert S."/>
            <person name="Schumacher M."/>
            <person name="Overmann J."/>
            <person name="Neumann-Schaal M."/>
            <person name="Petersen J."/>
        </authorList>
    </citation>
    <scope>NUCLEOTIDE SEQUENCE [LARGE SCALE GENOMIC DNA]</scope>
    <source>
        <strain evidence="2">PCC 7102</strain>
    </source>
</reference>
<dbReference type="OrthoDB" id="9812327at2"/>
<reference evidence="2" key="1">
    <citation type="submission" date="2018-12" db="EMBL/GenBank/DDBJ databases">
        <authorList>
            <person name="Will S."/>
            <person name="Neumann-Schaal M."/>
            <person name="Henke P."/>
        </authorList>
    </citation>
    <scope>NUCLEOTIDE SEQUENCE</scope>
    <source>
        <strain evidence="2">PCC 7102</strain>
    </source>
</reference>
<dbReference type="InterPro" id="IPR050834">
    <property type="entry name" value="Glycosyltransf_2"/>
</dbReference>
<evidence type="ECO:0000313" key="2">
    <source>
        <dbReference type="EMBL" id="RUT04245.1"/>
    </source>
</evidence>
<dbReference type="PANTHER" id="PTHR43685">
    <property type="entry name" value="GLYCOSYLTRANSFERASE"/>
    <property type="match status" value="1"/>
</dbReference>
<feature type="domain" description="Glycosyltransferase 2-like prokaryotic type" evidence="1">
    <location>
        <begin position="5"/>
        <end position="248"/>
    </location>
</feature>
<proteinExistence type="predicted"/>
<dbReference type="SUPFAM" id="SSF53448">
    <property type="entry name" value="Nucleotide-diphospho-sugar transferases"/>
    <property type="match status" value="1"/>
</dbReference>
<dbReference type="InterPro" id="IPR029044">
    <property type="entry name" value="Nucleotide-diphossugar_trans"/>
</dbReference>
<sequence>MPQISVIIPAYNAQNTIIETINSVQKQTIQDIEIIVVNDGSTDNTQTLLQTINDPRLKIISSPNERVSAARNKGIKAAQSEFIALIDADDLWTNDKLELQLAKMIANPDVAVVYSWTDEIDETGKKSYPGARLYLEGDVYQELLIVNFLANGSTPLIRKQAIETVSGFNVNLEYGEDWEFYIRLATKYKFAVVPKQQVFYRKSSTSATSKVAVMEKNLLITLDVIYQSVPLHLQHLKKQSLAALYHYLTAAYFAYVKNTNDIDIVGNTLWKSITLNPKYLLEPVTRFYLFKWLSMKLFTPQLVQRIKHELQS</sequence>
<protein>
    <submittedName>
        <fullName evidence="2">Glycosyl transferase</fullName>
    </submittedName>
</protein>
<keyword evidence="3" id="KW-1185">Reference proteome</keyword>
<dbReference type="EMBL" id="RSCL01000011">
    <property type="protein sequence ID" value="RUT04245.1"/>
    <property type="molecule type" value="Genomic_DNA"/>
</dbReference>
<name>A0A3S1AMB2_9CYAN</name>
<evidence type="ECO:0000313" key="3">
    <source>
        <dbReference type="Proteomes" id="UP000271624"/>
    </source>
</evidence>
<evidence type="ECO:0000259" key="1">
    <source>
        <dbReference type="Pfam" id="PF10111"/>
    </source>
</evidence>
<dbReference type="PANTHER" id="PTHR43685:SF2">
    <property type="entry name" value="GLYCOSYLTRANSFERASE 2-LIKE DOMAIN-CONTAINING PROTEIN"/>
    <property type="match status" value="1"/>
</dbReference>
<dbReference type="Gene3D" id="3.90.550.10">
    <property type="entry name" value="Spore Coat Polysaccharide Biosynthesis Protein SpsA, Chain A"/>
    <property type="match status" value="1"/>
</dbReference>
<keyword evidence="2" id="KW-0808">Transferase</keyword>
<dbReference type="InterPro" id="IPR019290">
    <property type="entry name" value="GlycosylTrfase-like_prok"/>
</dbReference>
<dbReference type="Proteomes" id="UP000271624">
    <property type="component" value="Unassembled WGS sequence"/>
</dbReference>
<accession>A0A3S1AMB2</accession>
<organism evidence="2 3">
    <name type="scientific">Dulcicalothrix desertica PCC 7102</name>
    <dbReference type="NCBI Taxonomy" id="232991"/>
    <lineage>
        <taxon>Bacteria</taxon>
        <taxon>Bacillati</taxon>
        <taxon>Cyanobacteriota</taxon>
        <taxon>Cyanophyceae</taxon>
        <taxon>Nostocales</taxon>
        <taxon>Calotrichaceae</taxon>
        <taxon>Dulcicalothrix</taxon>
    </lineage>
</organism>